<dbReference type="PROSITE" id="PS51471">
    <property type="entry name" value="FE2OG_OXY"/>
    <property type="match status" value="1"/>
</dbReference>
<evidence type="ECO:0000313" key="2">
    <source>
        <dbReference type="EMBL" id="UZH55886.1"/>
    </source>
</evidence>
<dbReference type="RefSeq" id="WP_265164295.1">
    <property type="nucleotide sequence ID" value="NZ_CP069620.1"/>
</dbReference>
<dbReference type="PANTHER" id="PTHR31212">
    <property type="entry name" value="ALPHA-KETOGLUTARATE-DEPENDENT DIOXYGENASE ALKB HOMOLOG 3"/>
    <property type="match status" value="1"/>
</dbReference>
<dbReference type="InterPro" id="IPR037151">
    <property type="entry name" value="AlkB-like_sf"/>
</dbReference>
<feature type="domain" description="Fe2OG dioxygenase" evidence="1">
    <location>
        <begin position="99"/>
        <end position="196"/>
    </location>
</feature>
<reference evidence="2" key="1">
    <citation type="submission" date="2021-02" db="EMBL/GenBank/DDBJ databases">
        <title>Salinimicrobium sp. nov. isolated from seawater in Tongyeong, Republic of Korea.</title>
        <authorList>
            <person name="Lee S.-J."/>
        </authorList>
    </citation>
    <scope>NUCLEOTIDE SEQUENCE</scope>
    <source>
        <strain evidence="2">HN-2-9-2</strain>
    </source>
</reference>
<dbReference type="SUPFAM" id="SSF51197">
    <property type="entry name" value="Clavaminate synthase-like"/>
    <property type="match status" value="1"/>
</dbReference>
<organism evidence="2 3">
    <name type="scientific">Salinimicrobium tongyeongense</name>
    <dbReference type="NCBI Taxonomy" id="2809707"/>
    <lineage>
        <taxon>Bacteria</taxon>
        <taxon>Pseudomonadati</taxon>
        <taxon>Bacteroidota</taxon>
        <taxon>Flavobacteriia</taxon>
        <taxon>Flavobacteriales</taxon>
        <taxon>Flavobacteriaceae</taxon>
        <taxon>Salinimicrobium</taxon>
    </lineage>
</organism>
<proteinExistence type="predicted"/>
<dbReference type="Gene3D" id="2.60.120.590">
    <property type="entry name" value="Alpha-ketoglutarate-dependent dioxygenase AlkB-like"/>
    <property type="match status" value="1"/>
</dbReference>
<dbReference type="Pfam" id="PF13532">
    <property type="entry name" value="2OG-FeII_Oxy_2"/>
    <property type="match status" value="1"/>
</dbReference>
<keyword evidence="2" id="KW-0223">Dioxygenase</keyword>
<dbReference type="Proteomes" id="UP001163981">
    <property type="component" value="Chromosome"/>
</dbReference>
<evidence type="ECO:0000259" key="1">
    <source>
        <dbReference type="PROSITE" id="PS51471"/>
    </source>
</evidence>
<dbReference type="EMBL" id="CP069620">
    <property type="protein sequence ID" value="UZH55886.1"/>
    <property type="molecule type" value="Genomic_DNA"/>
</dbReference>
<name>A0ABY6NTB4_9FLAO</name>
<evidence type="ECO:0000313" key="3">
    <source>
        <dbReference type="Proteomes" id="UP001163981"/>
    </source>
</evidence>
<dbReference type="InterPro" id="IPR032854">
    <property type="entry name" value="ALKBH3"/>
</dbReference>
<dbReference type="PANTHER" id="PTHR31212:SF4">
    <property type="entry name" value="ALPHA-KETOGLUTARATE-DEPENDENT DIOXYGENASE ALKB HOMOLOG 3"/>
    <property type="match status" value="1"/>
</dbReference>
<dbReference type="InterPro" id="IPR005123">
    <property type="entry name" value="Oxoglu/Fe-dep_dioxygenase_dom"/>
</dbReference>
<keyword evidence="2" id="KW-0560">Oxidoreductase</keyword>
<keyword evidence="3" id="KW-1185">Reference proteome</keyword>
<gene>
    <name evidence="2" type="ORF">JRG66_03105</name>
</gene>
<protein>
    <submittedName>
        <fullName evidence="2">Alpha-ketoglutarate-dependent dioxygenase AlkB</fullName>
    </submittedName>
</protein>
<dbReference type="InterPro" id="IPR027450">
    <property type="entry name" value="AlkB-like"/>
</dbReference>
<sequence>MKKAYPPNILPRDGESYYFGRILTHLEAQRFFNNLLEEVAWQHDEVMIFGKKIVTARKTAWYGDMEFEYTYSKMTKKAKLWIPVLLALREKVQEATGLEFNSCLLNLYHSGEEGMSWHSDAEAELGKQPAIASLSLGVERRFVFKHKTSAEKIELQLEPGSLLLMAGDTQKNWLHSLPKSKKIKHMRINLTFRNIKRSKTR</sequence>
<dbReference type="GO" id="GO:0051213">
    <property type="term" value="F:dioxygenase activity"/>
    <property type="evidence" value="ECO:0007669"/>
    <property type="project" value="UniProtKB-KW"/>
</dbReference>
<accession>A0ABY6NTB4</accession>